<evidence type="ECO:0000313" key="1">
    <source>
        <dbReference type="EMBL" id="ABE40874.1"/>
    </source>
</evidence>
<dbReference type="AlphaFoldDB" id="Q132W5"/>
<name>Q132W5_RHOPS</name>
<accession>Q132W5</accession>
<dbReference type="HOGENOM" id="CLU_204650_0_0_5"/>
<dbReference type="KEGG" id="rpd:RPD_3651"/>
<protein>
    <submittedName>
        <fullName evidence="1">Uncharacterized protein</fullName>
    </submittedName>
</protein>
<dbReference type="Proteomes" id="UP000001818">
    <property type="component" value="Chromosome"/>
</dbReference>
<organism evidence="1 2">
    <name type="scientific">Rhodopseudomonas palustris (strain BisB5)</name>
    <dbReference type="NCBI Taxonomy" id="316057"/>
    <lineage>
        <taxon>Bacteria</taxon>
        <taxon>Pseudomonadati</taxon>
        <taxon>Pseudomonadota</taxon>
        <taxon>Alphaproteobacteria</taxon>
        <taxon>Hyphomicrobiales</taxon>
        <taxon>Nitrobacteraceae</taxon>
        <taxon>Rhodopseudomonas</taxon>
    </lineage>
</organism>
<sequence>MGKKAKVVPAARDRDDGRRQILLYMRTDLIKSLKDLAIQEDTNAYELAEEAVEALLKKRGRKH</sequence>
<reference evidence="1 2" key="1">
    <citation type="submission" date="2006-03" db="EMBL/GenBank/DDBJ databases">
        <title>Complete sequence of Rhodopseudomonas palustris BisB5.</title>
        <authorList>
            <consortium name="US DOE Joint Genome Institute"/>
            <person name="Copeland A."/>
            <person name="Lucas S."/>
            <person name="Lapidus A."/>
            <person name="Barry K."/>
            <person name="Detter J.C."/>
            <person name="Glavina del Rio T."/>
            <person name="Hammon N."/>
            <person name="Israni S."/>
            <person name="Dalin E."/>
            <person name="Tice H."/>
            <person name="Pitluck S."/>
            <person name="Chain P."/>
            <person name="Malfatti S."/>
            <person name="Shin M."/>
            <person name="Vergez L."/>
            <person name="Schmutz J."/>
            <person name="Larimer F."/>
            <person name="Land M."/>
            <person name="Hauser L."/>
            <person name="Pelletier D.A."/>
            <person name="Kyrpides N."/>
            <person name="Lykidis A."/>
            <person name="Oda Y."/>
            <person name="Harwood C.S."/>
            <person name="Richardson P."/>
        </authorList>
    </citation>
    <scope>NUCLEOTIDE SEQUENCE [LARGE SCALE GENOMIC DNA]</scope>
    <source>
        <strain evidence="1 2">BisB5</strain>
    </source>
</reference>
<dbReference type="EMBL" id="CP000283">
    <property type="protein sequence ID" value="ABE40874.1"/>
    <property type="molecule type" value="Genomic_DNA"/>
</dbReference>
<gene>
    <name evidence="1" type="ordered locus">RPD_3651</name>
</gene>
<proteinExistence type="predicted"/>
<dbReference type="BioCyc" id="RPAL316057:RPD_RS18355-MONOMER"/>
<dbReference type="STRING" id="316057.RPD_3651"/>
<evidence type="ECO:0000313" key="2">
    <source>
        <dbReference type="Proteomes" id="UP000001818"/>
    </source>
</evidence>